<dbReference type="EMBL" id="JARKHS020012300">
    <property type="protein sequence ID" value="KAK8777015.1"/>
    <property type="molecule type" value="Genomic_DNA"/>
</dbReference>
<keyword evidence="1" id="KW-0472">Membrane</keyword>
<feature type="transmembrane region" description="Helical" evidence="1">
    <location>
        <begin position="232"/>
        <end position="258"/>
    </location>
</feature>
<protein>
    <submittedName>
        <fullName evidence="2">Uncharacterized protein</fullName>
    </submittedName>
</protein>
<accession>A0AAQ4EQR2</accession>
<dbReference type="Proteomes" id="UP001321473">
    <property type="component" value="Unassembled WGS sequence"/>
</dbReference>
<keyword evidence="1" id="KW-0812">Transmembrane</keyword>
<organism evidence="2 3">
    <name type="scientific">Amblyomma americanum</name>
    <name type="common">Lone star tick</name>
    <dbReference type="NCBI Taxonomy" id="6943"/>
    <lineage>
        <taxon>Eukaryota</taxon>
        <taxon>Metazoa</taxon>
        <taxon>Ecdysozoa</taxon>
        <taxon>Arthropoda</taxon>
        <taxon>Chelicerata</taxon>
        <taxon>Arachnida</taxon>
        <taxon>Acari</taxon>
        <taxon>Parasitiformes</taxon>
        <taxon>Ixodida</taxon>
        <taxon>Ixodoidea</taxon>
        <taxon>Ixodidae</taxon>
        <taxon>Amblyomminae</taxon>
        <taxon>Amblyomma</taxon>
    </lineage>
</organism>
<name>A0AAQ4EQR2_AMBAM</name>
<keyword evidence="3" id="KW-1185">Reference proteome</keyword>
<reference evidence="2 3" key="1">
    <citation type="journal article" date="2023" name="Arcadia Sci">
        <title>De novo assembly of a long-read Amblyomma americanum tick genome.</title>
        <authorList>
            <person name="Chou S."/>
            <person name="Poskanzer K.E."/>
            <person name="Rollins M."/>
            <person name="Thuy-Boun P.S."/>
        </authorList>
    </citation>
    <scope>NUCLEOTIDE SEQUENCE [LARGE SCALE GENOMIC DNA]</scope>
    <source>
        <strain evidence="2">F_SG_1</strain>
        <tissue evidence="2">Salivary glands</tissue>
    </source>
</reference>
<feature type="transmembrane region" description="Helical" evidence="1">
    <location>
        <begin position="278"/>
        <end position="300"/>
    </location>
</feature>
<gene>
    <name evidence="2" type="ORF">V5799_029640</name>
</gene>
<dbReference type="AlphaFoldDB" id="A0AAQ4EQR2"/>
<evidence type="ECO:0000313" key="3">
    <source>
        <dbReference type="Proteomes" id="UP001321473"/>
    </source>
</evidence>
<evidence type="ECO:0000313" key="2">
    <source>
        <dbReference type="EMBL" id="KAK8777015.1"/>
    </source>
</evidence>
<evidence type="ECO:0000256" key="1">
    <source>
        <dbReference type="SAM" id="Phobius"/>
    </source>
</evidence>
<comment type="caution">
    <text evidence="2">The sequence shown here is derived from an EMBL/GenBank/DDBJ whole genome shotgun (WGS) entry which is preliminary data.</text>
</comment>
<sequence>MERFLVQARLVLWQRVAVQTLRRHWLASALEVLATVACFTQVSRLAPVPSELGNFSSAKLFPAHFAFPGEWPSGVVYQPPSTYADDLLASYRKRKEIFEYLRVRSPVRAVRSEEELRAACRQLVRETYERNYVLCVSLHQQGVGGNADNTSHSSAGYPSLNYTLHMFAGGLPRVGFRDPVEFGDQEPAYLERVIQKTQVWIDTQHLTVIDRNARIKKEWYSFVMQLSGLLEAAYWFGQLAIGVLMGAVSSSIVLLFMILCGSEGSTYLTSEGLDAGPLVVTFLLFSCLSTLHALLVASLFRTGNFRERSDILR</sequence>
<keyword evidence="1" id="KW-1133">Transmembrane helix</keyword>
<proteinExistence type="predicted"/>